<feature type="binding site" evidence="2">
    <location>
        <begin position="15"/>
        <end position="18"/>
    </location>
    <ligand>
        <name>FAD</name>
        <dbReference type="ChEBI" id="CHEBI:57692"/>
    </ligand>
</feature>
<dbReference type="PANTHER" id="PTHR43747:SF4">
    <property type="entry name" value="FLAVIN-DEPENDENT TRYPTOPHAN HALOGENASE"/>
    <property type="match status" value="1"/>
</dbReference>
<feature type="binding site" evidence="2">
    <location>
        <position position="340"/>
    </location>
    <ligand>
        <name>FAD</name>
        <dbReference type="ChEBI" id="CHEBI:57692"/>
    </ligand>
</feature>
<keyword evidence="2" id="KW-0274">FAD</keyword>
<feature type="binding site" evidence="2">
    <location>
        <position position="80"/>
    </location>
    <ligand>
        <name>7-chloro-L-tryptophan</name>
        <dbReference type="ChEBI" id="CHEBI:58713"/>
    </ligand>
</feature>
<organism evidence="3 4">
    <name type="scientific">Variovorax guangxiensis</name>
    <dbReference type="NCBI Taxonomy" id="1775474"/>
    <lineage>
        <taxon>Bacteria</taxon>
        <taxon>Pseudomonadati</taxon>
        <taxon>Pseudomonadota</taxon>
        <taxon>Betaproteobacteria</taxon>
        <taxon>Burkholderiales</taxon>
        <taxon>Comamonadaceae</taxon>
        <taxon>Variovorax</taxon>
    </lineage>
</organism>
<evidence type="ECO:0000256" key="1">
    <source>
        <dbReference type="PIRSR" id="PIRSR011396-1"/>
    </source>
</evidence>
<dbReference type="Proteomes" id="UP000281118">
    <property type="component" value="Unassembled WGS sequence"/>
</dbReference>
<dbReference type="InterPro" id="IPR036188">
    <property type="entry name" value="FAD/NAD-bd_sf"/>
</dbReference>
<dbReference type="OrthoDB" id="8868802at2"/>
<sequence length="511" mass="56107">MLNLRNISRAVVIGGGTAGWFSALTLRRLFAPQVEVRVIESPAIGIVGVGEGGLLNLIDALRRNGIGLNEFVRETGAAFKLGFCYEGWRTGEDDDRYYHLFGRPGLQEIDWMEAGFHPLLSGMVHEGMELHRYIPGFASIAINASQQQAAAMLQLGASSGLSASFHFDSHKLADYLRRVAVSRGVVHQQARVEELVCDAQGMARAVRLEGAEETVGLDLLVDASGLARLGIGGKLGVRWRSFSGYLLLDRAVPFHMPHPQPNPSLVTRAIAMPAGWMWQIPLVERVGAGYVFSSAHADEAQVVEEIHRRIGPGIEPMRTLRFEPGHFEQVWVGNVMAVGLASGFVEPLEATSIGQMLEQLRNFERIVAAGDGVVAGHLIDDFNEANARCWSGIRDFLRMHYDCPRRDTAFWRDVAELPLPPSYAELWACFQQRTPRMVDVQNYAINGWQGIFHALNWLFVAAPLGVVPREAAAAELQGLPSASRARVAAYITRMRELGAAGDFSSKGDRSA</sequence>
<dbReference type="SUPFAM" id="SSF51905">
    <property type="entry name" value="FAD/NAD(P)-binding domain"/>
    <property type="match status" value="1"/>
</dbReference>
<dbReference type="InterPro" id="IPR033856">
    <property type="entry name" value="Trp_halogen"/>
</dbReference>
<feature type="binding site" evidence="2">
    <location>
        <position position="192"/>
    </location>
    <ligand>
        <name>FAD</name>
        <dbReference type="ChEBI" id="CHEBI:57692"/>
    </ligand>
</feature>
<feature type="active site" evidence="1">
    <location>
        <position position="80"/>
    </location>
</feature>
<dbReference type="InterPro" id="IPR006905">
    <property type="entry name" value="Flavin_halogenase"/>
</dbReference>
<evidence type="ECO:0000256" key="2">
    <source>
        <dbReference type="PIRSR" id="PIRSR011396-2"/>
    </source>
</evidence>
<dbReference type="EMBL" id="RXFT01000003">
    <property type="protein sequence ID" value="RUR67472.1"/>
    <property type="molecule type" value="Genomic_DNA"/>
</dbReference>
<dbReference type="PIRSF" id="PIRSF011396">
    <property type="entry name" value="Trp_halogenase"/>
    <property type="match status" value="1"/>
</dbReference>
<proteinExistence type="predicted"/>
<accession>A0A433MI85</accession>
<feature type="binding site" evidence="2">
    <location>
        <position position="349"/>
    </location>
    <ligand>
        <name>L-tryptophan</name>
        <dbReference type="ChEBI" id="CHEBI:57912"/>
    </ligand>
</feature>
<comment type="caution">
    <text evidence="3">The sequence shown here is derived from an EMBL/GenBank/DDBJ whole genome shotgun (WGS) entry which is preliminary data.</text>
</comment>
<dbReference type="GO" id="GO:0000166">
    <property type="term" value="F:nucleotide binding"/>
    <property type="evidence" value="ECO:0007669"/>
    <property type="project" value="UniProtKB-KW"/>
</dbReference>
<keyword evidence="2" id="KW-0547">Nucleotide-binding</keyword>
<evidence type="ECO:0000313" key="3">
    <source>
        <dbReference type="EMBL" id="RUR67472.1"/>
    </source>
</evidence>
<dbReference type="InterPro" id="IPR050816">
    <property type="entry name" value="Flavin-dep_Halogenase_NPB"/>
</dbReference>
<dbReference type="AlphaFoldDB" id="A0A433MI85"/>
<evidence type="ECO:0000313" key="4">
    <source>
        <dbReference type="Proteomes" id="UP000281118"/>
    </source>
</evidence>
<feature type="binding site" evidence="2">
    <location>
        <position position="353"/>
    </location>
    <ligand>
        <name>FAD</name>
        <dbReference type="ChEBI" id="CHEBI:57692"/>
    </ligand>
</feature>
<dbReference type="Gene3D" id="3.50.50.60">
    <property type="entry name" value="FAD/NAD(P)-binding domain"/>
    <property type="match status" value="1"/>
</dbReference>
<dbReference type="RefSeq" id="WP_126021617.1">
    <property type="nucleotide sequence ID" value="NZ_RXFT01000003.1"/>
</dbReference>
<name>A0A433MI85_9BURK</name>
<gene>
    <name evidence="3" type="ORF">EJP67_10400</name>
</gene>
<dbReference type="Pfam" id="PF04820">
    <property type="entry name" value="Trp_halogenase"/>
    <property type="match status" value="1"/>
</dbReference>
<dbReference type="GO" id="GO:0004497">
    <property type="term" value="F:monooxygenase activity"/>
    <property type="evidence" value="ECO:0007669"/>
    <property type="project" value="InterPro"/>
</dbReference>
<reference evidence="3 4" key="1">
    <citation type="submission" date="2018-12" db="EMBL/GenBank/DDBJ databases">
        <title>The genome sequences of Variovorax guangxiensis DSM 27352.</title>
        <authorList>
            <person name="Gao J."/>
            <person name="Sun J."/>
        </authorList>
    </citation>
    <scope>NUCLEOTIDE SEQUENCE [LARGE SCALE GENOMIC DNA]</scope>
    <source>
        <strain evidence="3 4">DSM 27352</strain>
    </source>
</reference>
<dbReference type="PANTHER" id="PTHR43747">
    <property type="entry name" value="FAD-BINDING PROTEIN"/>
    <property type="match status" value="1"/>
</dbReference>
<protein>
    <submittedName>
        <fullName evidence="3">Tryptophan 7-halogenase</fullName>
    </submittedName>
</protein>
<keyword evidence="2" id="KW-0285">Flavoprotein</keyword>